<comment type="function">
    <text evidence="5 6">Responsible for the release of ribosomes from messenger RNA at the termination of protein biosynthesis. May increase the efficiency of translation by recycling ribosomes from one round of translation to another.</text>
</comment>
<evidence type="ECO:0000256" key="1">
    <source>
        <dbReference type="ARBA" id="ARBA00004496"/>
    </source>
</evidence>
<dbReference type="PANTHER" id="PTHR20982:SF3">
    <property type="entry name" value="MITOCHONDRIAL RIBOSOME RECYCLING FACTOR PSEUDO 1"/>
    <property type="match status" value="1"/>
</dbReference>
<dbReference type="FunFam" id="1.10.132.20:FF:000001">
    <property type="entry name" value="Ribosome-recycling factor"/>
    <property type="match status" value="1"/>
</dbReference>
<dbReference type="PANTHER" id="PTHR20982">
    <property type="entry name" value="RIBOSOME RECYCLING FACTOR"/>
    <property type="match status" value="1"/>
</dbReference>
<proteinExistence type="inferred from homology"/>
<organism evidence="8 9">
    <name type="scientific">Muricoccus roseus</name>
    <dbReference type="NCBI Taxonomy" id="198092"/>
    <lineage>
        <taxon>Bacteria</taxon>
        <taxon>Pseudomonadati</taxon>
        <taxon>Pseudomonadota</taxon>
        <taxon>Alphaproteobacteria</taxon>
        <taxon>Acetobacterales</taxon>
        <taxon>Roseomonadaceae</taxon>
        <taxon>Muricoccus</taxon>
    </lineage>
</organism>
<dbReference type="InterPro" id="IPR002661">
    <property type="entry name" value="Ribosome_recyc_fac"/>
</dbReference>
<gene>
    <name evidence="6" type="primary">frr</name>
    <name evidence="8" type="ORF">SAMN02745194_01030</name>
</gene>
<dbReference type="InterPro" id="IPR023584">
    <property type="entry name" value="Ribosome_recyc_fac_dom"/>
</dbReference>
<evidence type="ECO:0000313" key="8">
    <source>
        <dbReference type="EMBL" id="SHI78346.1"/>
    </source>
</evidence>
<accession>A0A1M6DYN9</accession>
<evidence type="ECO:0000256" key="2">
    <source>
        <dbReference type="ARBA" id="ARBA00005912"/>
    </source>
</evidence>
<reference evidence="8 9" key="1">
    <citation type="submission" date="2016-11" db="EMBL/GenBank/DDBJ databases">
        <authorList>
            <person name="Jaros S."/>
            <person name="Januszkiewicz K."/>
            <person name="Wedrychowicz H."/>
        </authorList>
    </citation>
    <scope>NUCLEOTIDE SEQUENCE [LARGE SCALE GENOMIC DNA]</scope>
    <source>
        <strain evidence="8 9">DSM 14916</strain>
    </source>
</reference>
<dbReference type="CDD" id="cd00520">
    <property type="entry name" value="RRF"/>
    <property type="match status" value="1"/>
</dbReference>
<keyword evidence="4 6" id="KW-0648">Protein biosynthesis</keyword>
<dbReference type="EMBL" id="FQZF01000005">
    <property type="protein sequence ID" value="SHI78346.1"/>
    <property type="molecule type" value="Genomic_DNA"/>
</dbReference>
<feature type="domain" description="Ribosome recycling factor" evidence="7">
    <location>
        <begin position="25"/>
        <end position="187"/>
    </location>
</feature>
<keyword evidence="9" id="KW-1185">Reference proteome</keyword>
<dbReference type="GO" id="GO:0005829">
    <property type="term" value="C:cytosol"/>
    <property type="evidence" value="ECO:0007669"/>
    <property type="project" value="GOC"/>
</dbReference>
<dbReference type="HAMAP" id="MF_00040">
    <property type="entry name" value="RRF"/>
    <property type="match status" value="1"/>
</dbReference>
<evidence type="ECO:0000256" key="6">
    <source>
        <dbReference type="HAMAP-Rule" id="MF_00040"/>
    </source>
</evidence>
<evidence type="ECO:0000256" key="4">
    <source>
        <dbReference type="ARBA" id="ARBA00022917"/>
    </source>
</evidence>
<dbReference type="AlphaFoldDB" id="A0A1M6DYN9"/>
<comment type="subcellular location">
    <subcellularLocation>
        <location evidence="1 6">Cytoplasm</location>
    </subcellularLocation>
</comment>
<dbReference type="SUPFAM" id="SSF55194">
    <property type="entry name" value="Ribosome recycling factor, RRF"/>
    <property type="match status" value="1"/>
</dbReference>
<dbReference type="RefSeq" id="WP_073132286.1">
    <property type="nucleotide sequence ID" value="NZ_FQZF01000005.1"/>
</dbReference>
<name>A0A1M6DYN9_9PROT</name>
<dbReference type="Pfam" id="PF01765">
    <property type="entry name" value="RRF"/>
    <property type="match status" value="1"/>
</dbReference>
<dbReference type="InterPro" id="IPR036191">
    <property type="entry name" value="RRF_sf"/>
</dbReference>
<dbReference type="OrthoDB" id="9804006at2"/>
<keyword evidence="3 6" id="KW-0963">Cytoplasm</keyword>
<evidence type="ECO:0000256" key="3">
    <source>
        <dbReference type="ARBA" id="ARBA00022490"/>
    </source>
</evidence>
<dbReference type="GO" id="GO:0002184">
    <property type="term" value="P:cytoplasmic translational termination"/>
    <property type="evidence" value="ECO:0007669"/>
    <property type="project" value="TreeGrafter"/>
</dbReference>
<evidence type="ECO:0000313" key="9">
    <source>
        <dbReference type="Proteomes" id="UP000184387"/>
    </source>
</evidence>
<dbReference type="Gene3D" id="3.30.1360.40">
    <property type="match status" value="1"/>
</dbReference>
<dbReference type="STRING" id="198092.SAMN02745194_01030"/>
<protein>
    <recommendedName>
        <fullName evidence="6">Ribosome-recycling factor</fullName>
        <shortName evidence="6">RRF</shortName>
    </recommendedName>
    <alternativeName>
        <fullName evidence="6">Ribosome-releasing factor</fullName>
    </alternativeName>
</protein>
<comment type="similarity">
    <text evidence="2 6">Belongs to the RRF family.</text>
</comment>
<dbReference type="Gene3D" id="1.10.132.20">
    <property type="entry name" value="Ribosome-recycling factor"/>
    <property type="match status" value="1"/>
</dbReference>
<dbReference type="Proteomes" id="UP000184387">
    <property type="component" value="Unassembled WGS sequence"/>
</dbReference>
<dbReference type="FunFam" id="3.30.1360.40:FF:000001">
    <property type="entry name" value="Ribosome-recycling factor"/>
    <property type="match status" value="1"/>
</dbReference>
<evidence type="ECO:0000256" key="5">
    <source>
        <dbReference type="ARBA" id="ARBA00025050"/>
    </source>
</evidence>
<dbReference type="GO" id="GO:0043023">
    <property type="term" value="F:ribosomal large subunit binding"/>
    <property type="evidence" value="ECO:0007669"/>
    <property type="project" value="TreeGrafter"/>
</dbReference>
<evidence type="ECO:0000259" key="7">
    <source>
        <dbReference type="Pfam" id="PF01765"/>
    </source>
</evidence>
<sequence>MAAPPNFPDLRKDLVRRMDGALETLRKEFSGLRTGRASPALLEPIRVEAYGTNQPLNQVANISVAGPGLLSVQVFDRTITKQVEVAIRDANLGLNPQAEGQVIRVPLPPLTQERRNDLAKQAAKYSEATKVAVRGVRRDGMETIKGWETKSEISKDDAKRWSDDVQKLTDEYVKKVDVALAEKEKDIKAV</sequence>
<dbReference type="NCBIfam" id="TIGR00496">
    <property type="entry name" value="frr"/>
    <property type="match status" value="1"/>
</dbReference>